<organism evidence="1 2">
    <name type="scientific">Rangifer tarandus platyrhynchus</name>
    <name type="common">Svalbard reindeer</name>
    <dbReference type="NCBI Taxonomy" id="3082113"/>
    <lineage>
        <taxon>Eukaryota</taxon>
        <taxon>Metazoa</taxon>
        <taxon>Chordata</taxon>
        <taxon>Craniata</taxon>
        <taxon>Vertebrata</taxon>
        <taxon>Euteleostomi</taxon>
        <taxon>Mammalia</taxon>
        <taxon>Eutheria</taxon>
        <taxon>Laurasiatheria</taxon>
        <taxon>Artiodactyla</taxon>
        <taxon>Ruminantia</taxon>
        <taxon>Pecora</taxon>
        <taxon>Cervidae</taxon>
        <taxon>Odocoileinae</taxon>
        <taxon>Rangifer</taxon>
    </lineage>
</organism>
<gene>
    <name evidence="1" type="ORF">MRATA1EN1_LOCUS21554</name>
</gene>
<sequence length="101" mass="10957">MVKKTLTCCWPSGLRPYCQLHEGKSFLNQSPGRDFGAELGTKAEWGLGEEITTGAEPNAAGPRRLTLVPLPSSFPSLGPWASVEGAGMVWSWEEPQKTLLL</sequence>
<protein>
    <submittedName>
        <fullName evidence="1">Uncharacterized protein</fullName>
    </submittedName>
</protein>
<accession>A0ABN8ZFA1</accession>
<proteinExistence type="predicted"/>
<name>A0ABN8ZFA1_RANTA</name>
<dbReference type="EMBL" id="OX459969">
    <property type="protein sequence ID" value="CAI9172592.1"/>
    <property type="molecule type" value="Genomic_DNA"/>
</dbReference>
<reference evidence="1" key="1">
    <citation type="submission" date="2023-04" db="EMBL/GenBank/DDBJ databases">
        <authorList>
            <consortium name="ELIXIR-Norway"/>
        </authorList>
    </citation>
    <scope>NUCLEOTIDE SEQUENCE [LARGE SCALE GENOMIC DNA]</scope>
</reference>
<dbReference type="Proteomes" id="UP001176941">
    <property type="component" value="Chromosome 33"/>
</dbReference>
<keyword evidence="2" id="KW-1185">Reference proteome</keyword>
<evidence type="ECO:0000313" key="2">
    <source>
        <dbReference type="Proteomes" id="UP001176941"/>
    </source>
</evidence>
<evidence type="ECO:0000313" key="1">
    <source>
        <dbReference type="EMBL" id="CAI9172592.1"/>
    </source>
</evidence>